<dbReference type="InterPro" id="IPR050662">
    <property type="entry name" value="Sec-metab_biosynth-thioest"/>
</dbReference>
<dbReference type="SUPFAM" id="SSF56281">
    <property type="entry name" value="Metallo-hydrolase/oxidoreductase"/>
    <property type="match status" value="1"/>
</dbReference>
<dbReference type="RefSeq" id="WP_066542213.1">
    <property type="nucleotide sequence ID" value="NZ_MASJ01000001.1"/>
</dbReference>
<protein>
    <recommendedName>
        <fullName evidence="1">Metallo-beta-lactamase domain-containing protein</fullName>
    </recommendedName>
</protein>
<keyword evidence="3" id="KW-1185">Reference proteome</keyword>
<proteinExistence type="predicted"/>
<name>A0A1C0YMN6_9BACL</name>
<reference evidence="2 3" key="1">
    <citation type="submission" date="2016-07" db="EMBL/GenBank/DDBJ databases">
        <title>Caryophanon tenue genome sequencing.</title>
        <authorList>
            <person name="Verma A."/>
            <person name="Pal Y."/>
            <person name="Krishnamurthi S."/>
        </authorList>
    </citation>
    <scope>NUCLEOTIDE SEQUENCE [LARGE SCALE GENOMIC DNA]</scope>
    <source>
        <strain evidence="2 3">DSM 14152</strain>
    </source>
</reference>
<evidence type="ECO:0000313" key="3">
    <source>
        <dbReference type="Proteomes" id="UP000093199"/>
    </source>
</evidence>
<dbReference type="Proteomes" id="UP000093199">
    <property type="component" value="Unassembled WGS sequence"/>
</dbReference>
<sequence length="315" mass="35959">MVQIVETERITAHITRVPLPLPYDLLSMNSYVIEGQQGLTILDTGEHNEETKAIWQQIIGTRIVEKVVLTHGHGDHLGCANWLRDTYGATIYMFDKTVERMEHLRYGYEHGYYDNLTTKVFATYGVNMPLREISTDKDLRPYIVEPDVVFTTNDLIALGDDMYRVLYTPGHADDHVCFYNEAHETLFLGDHVIEAINPVLLATPYFLNPLGAYLASLEELRTYRVQHALPGHLQIVPDFAARVERLQAHHLKRVAQTYEAVANGHATLEDITVAIYKKARHSTYAQVVAMLHYLVAQHKIQRVETSTFPIFTLLT</sequence>
<dbReference type="Gene3D" id="3.60.15.10">
    <property type="entry name" value="Ribonuclease Z/Hydroxyacylglutathione hydrolase-like"/>
    <property type="match status" value="1"/>
</dbReference>
<dbReference type="InterPro" id="IPR036866">
    <property type="entry name" value="RibonucZ/Hydroxyglut_hydro"/>
</dbReference>
<evidence type="ECO:0000313" key="2">
    <source>
        <dbReference type="EMBL" id="OCS88418.1"/>
    </source>
</evidence>
<feature type="domain" description="Metallo-beta-lactamase" evidence="1">
    <location>
        <begin position="27"/>
        <end position="232"/>
    </location>
</feature>
<dbReference type="PANTHER" id="PTHR23131:SF4">
    <property type="entry name" value="METALLO-BETA-LACTAMASE SUPERFAMILY POTEIN"/>
    <property type="match status" value="1"/>
</dbReference>
<organism evidence="2 3">
    <name type="scientific">Caryophanon tenue</name>
    <dbReference type="NCBI Taxonomy" id="33978"/>
    <lineage>
        <taxon>Bacteria</taxon>
        <taxon>Bacillati</taxon>
        <taxon>Bacillota</taxon>
        <taxon>Bacilli</taxon>
        <taxon>Bacillales</taxon>
        <taxon>Caryophanaceae</taxon>
        <taxon>Caryophanon</taxon>
    </lineage>
</organism>
<dbReference type="SMART" id="SM00849">
    <property type="entry name" value="Lactamase_B"/>
    <property type="match status" value="1"/>
</dbReference>
<dbReference type="OrthoDB" id="235784at2"/>
<evidence type="ECO:0000259" key="1">
    <source>
        <dbReference type="SMART" id="SM00849"/>
    </source>
</evidence>
<dbReference type="EMBL" id="MASJ01000001">
    <property type="protein sequence ID" value="OCS88418.1"/>
    <property type="molecule type" value="Genomic_DNA"/>
</dbReference>
<dbReference type="Pfam" id="PF00753">
    <property type="entry name" value="Lactamase_B"/>
    <property type="match status" value="1"/>
</dbReference>
<accession>A0A1C0YMN6</accession>
<dbReference type="STRING" id="33978.A6M13_00810"/>
<dbReference type="AlphaFoldDB" id="A0A1C0YMN6"/>
<gene>
    <name evidence="2" type="ORF">A6M13_00810</name>
</gene>
<comment type="caution">
    <text evidence="2">The sequence shown here is derived from an EMBL/GenBank/DDBJ whole genome shotgun (WGS) entry which is preliminary data.</text>
</comment>
<dbReference type="PANTHER" id="PTHR23131">
    <property type="entry name" value="ENDORIBONUCLEASE LACTB2"/>
    <property type="match status" value="1"/>
</dbReference>
<dbReference type="InterPro" id="IPR001279">
    <property type="entry name" value="Metallo-B-lactamas"/>
</dbReference>